<keyword evidence="1" id="KW-0472">Membrane</keyword>
<proteinExistence type="predicted"/>
<name>A0ABD2ZSB2_9GENT</name>
<evidence type="ECO:0000313" key="3">
    <source>
        <dbReference type="Proteomes" id="UP001630127"/>
    </source>
</evidence>
<protein>
    <submittedName>
        <fullName evidence="2">Uncharacterized protein</fullName>
    </submittedName>
</protein>
<comment type="caution">
    <text evidence="2">The sequence shown here is derived from an EMBL/GenBank/DDBJ whole genome shotgun (WGS) entry which is preliminary data.</text>
</comment>
<keyword evidence="1" id="KW-1133">Transmembrane helix</keyword>
<reference evidence="2 3" key="1">
    <citation type="submission" date="2024-11" db="EMBL/GenBank/DDBJ databases">
        <title>A near-complete genome assembly of Cinchona calisaya.</title>
        <authorList>
            <person name="Lian D.C."/>
            <person name="Zhao X.W."/>
            <person name="Wei L."/>
        </authorList>
    </citation>
    <scope>NUCLEOTIDE SEQUENCE [LARGE SCALE GENOMIC DNA]</scope>
    <source>
        <tissue evidence="2">Nenye</tissue>
    </source>
</reference>
<organism evidence="2 3">
    <name type="scientific">Cinchona calisaya</name>
    <dbReference type="NCBI Taxonomy" id="153742"/>
    <lineage>
        <taxon>Eukaryota</taxon>
        <taxon>Viridiplantae</taxon>
        <taxon>Streptophyta</taxon>
        <taxon>Embryophyta</taxon>
        <taxon>Tracheophyta</taxon>
        <taxon>Spermatophyta</taxon>
        <taxon>Magnoliopsida</taxon>
        <taxon>eudicotyledons</taxon>
        <taxon>Gunneridae</taxon>
        <taxon>Pentapetalae</taxon>
        <taxon>asterids</taxon>
        <taxon>lamiids</taxon>
        <taxon>Gentianales</taxon>
        <taxon>Rubiaceae</taxon>
        <taxon>Cinchonoideae</taxon>
        <taxon>Cinchoneae</taxon>
        <taxon>Cinchona</taxon>
    </lineage>
</organism>
<accession>A0ABD2ZSB2</accession>
<keyword evidence="1" id="KW-0812">Transmembrane</keyword>
<keyword evidence="3" id="KW-1185">Reference proteome</keyword>
<gene>
    <name evidence="2" type="ORF">ACH5RR_019481</name>
</gene>
<sequence length="131" mass="15154">MVEEEKGVLEGWNVEDMKKLLEIPTEFTRNYQKNELENRPKRRRIHPDCCYLIFDSQLVGLIFMNSRSIAASTVSCNAGNKKNFFFFVLICLFPRFLGITVVFENFLLFKAIVRCPSSSVPVLPSSREILL</sequence>
<dbReference type="EMBL" id="JBJUIK010000008">
    <property type="protein sequence ID" value="KAL3521332.1"/>
    <property type="molecule type" value="Genomic_DNA"/>
</dbReference>
<evidence type="ECO:0000313" key="2">
    <source>
        <dbReference type="EMBL" id="KAL3521332.1"/>
    </source>
</evidence>
<feature type="transmembrane region" description="Helical" evidence="1">
    <location>
        <begin position="45"/>
        <end position="64"/>
    </location>
</feature>
<feature type="transmembrane region" description="Helical" evidence="1">
    <location>
        <begin position="84"/>
        <end position="109"/>
    </location>
</feature>
<dbReference type="AlphaFoldDB" id="A0ABD2ZSB2"/>
<evidence type="ECO:0000256" key="1">
    <source>
        <dbReference type="SAM" id="Phobius"/>
    </source>
</evidence>
<dbReference type="Proteomes" id="UP001630127">
    <property type="component" value="Unassembled WGS sequence"/>
</dbReference>